<dbReference type="AlphaFoldDB" id="A0A840RJ20"/>
<proteinExistence type="predicted"/>
<feature type="domain" description="N-acetyltransferase" evidence="1">
    <location>
        <begin position="14"/>
        <end position="175"/>
    </location>
</feature>
<dbReference type="EMBL" id="JACHHN010000006">
    <property type="protein sequence ID" value="MBB5192306.1"/>
    <property type="molecule type" value="Genomic_DNA"/>
</dbReference>
<organism evidence="2 3">
    <name type="scientific">Silvimonas terrae</name>
    <dbReference type="NCBI Taxonomy" id="300266"/>
    <lineage>
        <taxon>Bacteria</taxon>
        <taxon>Pseudomonadati</taxon>
        <taxon>Pseudomonadota</taxon>
        <taxon>Betaproteobacteria</taxon>
        <taxon>Neisseriales</taxon>
        <taxon>Chitinibacteraceae</taxon>
        <taxon>Silvimonas</taxon>
    </lineage>
</organism>
<dbReference type="InterPro" id="IPR016181">
    <property type="entry name" value="Acyl_CoA_acyltransferase"/>
</dbReference>
<dbReference type="PANTHER" id="PTHR43441">
    <property type="entry name" value="RIBOSOMAL-PROTEIN-SERINE ACETYLTRANSFERASE"/>
    <property type="match status" value="1"/>
</dbReference>
<dbReference type="PANTHER" id="PTHR43441:SF11">
    <property type="entry name" value="RIBOSOMAL-PROTEIN-SERINE ACETYLTRANSFERASE"/>
    <property type="match status" value="1"/>
</dbReference>
<protein>
    <submittedName>
        <fullName evidence="2">RimJ/RimL family protein N-acetyltransferase</fullName>
    </submittedName>
</protein>
<evidence type="ECO:0000313" key="2">
    <source>
        <dbReference type="EMBL" id="MBB5192306.1"/>
    </source>
</evidence>
<sequence length="180" mass="20322">MRILTPPDLPIAGLALRQLEERDLPVWYDYLRLPAVIEHTSWNLHSAEDLIPLWQAYVSEGVTTPRRLALVDGTDTLVGTIGFHTVNDMNRSAELAYDLAPAYWGHGLAAQVGRAVVPWAFEQFGWLRIQATAMESNLRSARVLEKAGFQFEGLLRSYRVVRGQPRHFRLFARLASDVAP</sequence>
<keyword evidence="2" id="KW-0808">Transferase</keyword>
<dbReference type="GO" id="GO:0005737">
    <property type="term" value="C:cytoplasm"/>
    <property type="evidence" value="ECO:0007669"/>
    <property type="project" value="TreeGrafter"/>
</dbReference>
<dbReference type="Proteomes" id="UP000543030">
    <property type="component" value="Unassembled WGS sequence"/>
</dbReference>
<dbReference type="InterPro" id="IPR051908">
    <property type="entry name" value="Ribosomal_N-acetyltransferase"/>
</dbReference>
<evidence type="ECO:0000313" key="3">
    <source>
        <dbReference type="Proteomes" id="UP000543030"/>
    </source>
</evidence>
<dbReference type="GO" id="GO:0008999">
    <property type="term" value="F:protein-N-terminal-alanine acetyltransferase activity"/>
    <property type="evidence" value="ECO:0007669"/>
    <property type="project" value="TreeGrafter"/>
</dbReference>
<gene>
    <name evidence="2" type="ORF">HNQ50_003047</name>
</gene>
<dbReference type="PROSITE" id="PS51186">
    <property type="entry name" value="GNAT"/>
    <property type="match status" value="1"/>
</dbReference>
<evidence type="ECO:0000259" key="1">
    <source>
        <dbReference type="PROSITE" id="PS51186"/>
    </source>
</evidence>
<reference evidence="2 3" key="1">
    <citation type="submission" date="2020-08" db="EMBL/GenBank/DDBJ databases">
        <title>Genomic Encyclopedia of Type Strains, Phase IV (KMG-IV): sequencing the most valuable type-strain genomes for metagenomic binning, comparative biology and taxonomic classification.</title>
        <authorList>
            <person name="Goeker M."/>
        </authorList>
    </citation>
    <scope>NUCLEOTIDE SEQUENCE [LARGE SCALE GENOMIC DNA]</scope>
    <source>
        <strain evidence="2 3">DSM 18233</strain>
    </source>
</reference>
<comment type="caution">
    <text evidence="2">The sequence shown here is derived from an EMBL/GenBank/DDBJ whole genome shotgun (WGS) entry which is preliminary data.</text>
</comment>
<name>A0A840RJ20_9NEIS</name>
<dbReference type="Gene3D" id="3.40.630.30">
    <property type="match status" value="1"/>
</dbReference>
<dbReference type="InterPro" id="IPR000182">
    <property type="entry name" value="GNAT_dom"/>
</dbReference>
<dbReference type="SUPFAM" id="SSF55729">
    <property type="entry name" value="Acyl-CoA N-acyltransferases (Nat)"/>
    <property type="match status" value="1"/>
</dbReference>
<dbReference type="Pfam" id="PF13302">
    <property type="entry name" value="Acetyltransf_3"/>
    <property type="match status" value="1"/>
</dbReference>
<keyword evidence="3" id="KW-1185">Reference proteome</keyword>
<dbReference type="GO" id="GO:1990189">
    <property type="term" value="F:protein N-terminal-serine acetyltransferase activity"/>
    <property type="evidence" value="ECO:0007669"/>
    <property type="project" value="TreeGrafter"/>
</dbReference>
<accession>A0A840RJ20</accession>
<dbReference type="RefSeq" id="WP_184101980.1">
    <property type="nucleotide sequence ID" value="NZ_JACHHN010000006.1"/>
</dbReference>